<evidence type="ECO:0000256" key="5">
    <source>
        <dbReference type="ARBA" id="ARBA00023002"/>
    </source>
</evidence>
<dbReference type="Pfam" id="PF03404">
    <property type="entry name" value="Mo-co_dimer"/>
    <property type="match status" value="1"/>
</dbReference>
<sequence>MTPFLDAHPGGAGRIEMVDGFDLGKFWAVYRLHDRPHIRQLLTEYLIGSLSPEDMAKVSEETVFEDMYSADPQRDKSKLRIPSEHPWNSEPASLRTLVDTFFTPNDVFFVRNHNPVPVLDEETWRLEIGANPENGIMKDYSFSLQELKTLFKKHRVVATLQCAGNRQEDYVSESRPLYVAPHWRNGAIGCALWGGVRVRDVLGYCGMDVDGISAGRTLLKNAKIVNFIAEDADETGVNYAGVIPIEKALDPLGDAILAYEMNGVTLPRDHGWPVRLLAPGHAGCRNVKWVGRIEVAERPSELDAGSRLDRHFGPEVSWGMHKAHAASERCPEKESNMECKLRLDQGPVIQTLPVQSIICLPEERSRICGKGDTIEVKGVAWSGGGRGICRVEISIDGGKNWYAADLTDRPKCQGCPPEMGMGRNWAWRHFNLNLPLPDPLKEVLEQKKVVEIELCAKAIDGDFNSQPMEMSHSWNVLGVCVNHWHRVRVTLDPSLETGQIVPAPGPPAPGSPYWSDGMCHKCGSFVCQPSQWRHKTGQKWP</sequence>
<evidence type="ECO:0000259" key="7">
    <source>
        <dbReference type="PROSITE" id="PS50255"/>
    </source>
</evidence>
<dbReference type="PRINTS" id="PR00407">
    <property type="entry name" value="EUMOPTERIN"/>
</dbReference>
<dbReference type="PANTHER" id="PTHR19372:SF7">
    <property type="entry name" value="SULFITE OXIDASE, MITOCHONDRIAL"/>
    <property type="match status" value="1"/>
</dbReference>
<keyword evidence="6" id="KW-0408">Iron</keyword>
<dbReference type="SUPFAM" id="SSF56524">
    <property type="entry name" value="Oxidoreductase molybdopterin-binding domain"/>
    <property type="match status" value="1"/>
</dbReference>
<dbReference type="Gene3D" id="2.60.40.650">
    <property type="match status" value="1"/>
</dbReference>
<name>A0A7S4L5J1_9EUKA</name>
<dbReference type="PROSITE" id="PS50255">
    <property type="entry name" value="CYTOCHROME_B5_2"/>
    <property type="match status" value="1"/>
</dbReference>
<gene>
    <name evidence="8" type="ORF">NAES01612_LOCUS15564</name>
</gene>
<dbReference type="InterPro" id="IPR000572">
    <property type="entry name" value="OxRdtase_Mopterin-bd_dom"/>
</dbReference>
<evidence type="ECO:0000256" key="3">
    <source>
        <dbReference type="ARBA" id="ARBA00022617"/>
    </source>
</evidence>
<dbReference type="SUPFAM" id="SSF81296">
    <property type="entry name" value="E set domains"/>
    <property type="match status" value="1"/>
</dbReference>
<dbReference type="InterPro" id="IPR001199">
    <property type="entry name" value="Cyt_B5-like_heme/steroid-bd"/>
</dbReference>
<dbReference type="InterPro" id="IPR018506">
    <property type="entry name" value="Cyt_B5_heme-BS"/>
</dbReference>
<dbReference type="InterPro" id="IPR014756">
    <property type="entry name" value="Ig_E-set"/>
</dbReference>
<reference evidence="8" key="1">
    <citation type="submission" date="2021-01" db="EMBL/GenBank/DDBJ databases">
        <authorList>
            <person name="Corre E."/>
            <person name="Pelletier E."/>
            <person name="Niang G."/>
            <person name="Scheremetjew M."/>
            <person name="Finn R."/>
            <person name="Kale V."/>
            <person name="Holt S."/>
            <person name="Cochrane G."/>
            <person name="Meng A."/>
            <person name="Brown T."/>
            <person name="Cohen L."/>
        </authorList>
    </citation>
    <scope>NUCLEOTIDE SEQUENCE</scope>
    <source>
        <strain evidence="8">SoJaBio B1-5/56/2</strain>
    </source>
</reference>
<dbReference type="InterPro" id="IPR008335">
    <property type="entry name" value="Mopterin_OxRdtase_euk"/>
</dbReference>
<dbReference type="InterPro" id="IPR005066">
    <property type="entry name" value="MoCF_OxRdtse_dimer"/>
</dbReference>
<comment type="cofactor">
    <cofactor evidence="1">
        <name>Mo-molybdopterin</name>
        <dbReference type="ChEBI" id="CHEBI:71302"/>
    </cofactor>
</comment>
<accession>A0A7S4L5J1</accession>
<dbReference type="EMBL" id="HBKR01023717">
    <property type="protein sequence ID" value="CAE2314924.1"/>
    <property type="molecule type" value="Transcribed_RNA"/>
</dbReference>
<dbReference type="GO" id="GO:0043546">
    <property type="term" value="F:molybdopterin cofactor binding"/>
    <property type="evidence" value="ECO:0007669"/>
    <property type="project" value="TreeGrafter"/>
</dbReference>
<organism evidence="8">
    <name type="scientific">Paramoeba aestuarina</name>
    <dbReference type="NCBI Taxonomy" id="180227"/>
    <lineage>
        <taxon>Eukaryota</taxon>
        <taxon>Amoebozoa</taxon>
        <taxon>Discosea</taxon>
        <taxon>Flabellinia</taxon>
        <taxon>Dactylopodida</taxon>
        <taxon>Paramoebidae</taxon>
        <taxon>Paramoeba</taxon>
    </lineage>
</organism>
<keyword evidence="5" id="KW-0560">Oxidoreductase</keyword>
<dbReference type="GO" id="GO:0030151">
    <property type="term" value="F:molybdenum ion binding"/>
    <property type="evidence" value="ECO:0007669"/>
    <property type="project" value="InterPro"/>
</dbReference>
<evidence type="ECO:0000256" key="2">
    <source>
        <dbReference type="ARBA" id="ARBA00022505"/>
    </source>
</evidence>
<dbReference type="InterPro" id="IPR036400">
    <property type="entry name" value="Cyt_B5-like_heme/steroid_sf"/>
</dbReference>
<dbReference type="GO" id="GO:0006790">
    <property type="term" value="P:sulfur compound metabolic process"/>
    <property type="evidence" value="ECO:0007669"/>
    <property type="project" value="TreeGrafter"/>
</dbReference>
<evidence type="ECO:0000256" key="6">
    <source>
        <dbReference type="ARBA" id="ARBA00023004"/>
    </source>
</evidence>
<feature type="domain" description="Cytochrome b5 heme-binding" evidence="7">
    <location>
        <begin position="1"/>
        <end position="51"/>
    </location>
</feature>
<evidence type="ECO:0000256" key="1">
    <source>
        <dbReference type="ARBA" id="ARBA00001924"/>
    </source>
</evidence>
<dbReference type="SUPFAM" id="SSF55856">
    <property type="entry name" value="Cytochrome b5-like heme/steroid binding domain"/>
    <property type="match status" value="1"/>
</dbReference>
<protein>
    <recommendedName>
        <fullName evidence="7">Cytochrome b5 heme-binding domain-containing protein</fullName>
    </recommendedName>
</protein>
<keyword evidence="3" id="KW-0349">Heme</keyword>
<dbReference type="Gene3D" id="3.90.420.10">
    <property type="entry name" value="Oxidoreductase, molybdopterin-binding domain"/>
    <property type="match status" value="1"/>
</dbReference>
<dbReference type="InterPro" id="IPR036374">
    <property type="entry name" value="OxRdtase_Mopterin-bd_sf"/>
</dbReference>
<evidence type="ECO:0000313" key="8">
    <source>
        <dbReference type="EMBL" id="CAE2314924.1"/>
    </source>
</evidence>
<dbReference type="Pfam" id="PF00174">
    <property type="entry name" value="Oxidored_molyb"/>
    <property type="match status" value="1"/>
</dbReference>
<dbReference type="GO" id="GO:0008482">
    <property type="term" value="F:sulfite oxidase activity"/>
    <property type="evidence" value="ECO:0007669"/>
    <property type="project" value="TreeGrafter"/>
</dbReference>
<dbReference type="PROSITE" id="PS00191">
    <property type="entry name" value="CYTOCHROME_B5_1"/>
    <property type="match status" value="1"/>
</dbReference>
<dbReference type="AlphaFoldDB" id="A0A7S4L5J1"/>
<dbReference type="PANTHER" id="PTHR19372">
    <property type="entry name" value="SULFITE REDUCTASE"/>
    <property type="match status" value="1"/>
</dbReference>
<keyword evidence="2" id="KW-0500">Molybdenum</keyword>
<dbReference type="GO" id="GO:0005739">
    <property type="term" value="C:mitochondrion"/>
    <property type="evidence" value="ECO:0007669"/>
    <property type="project" value="TreeGrafter"/>
</dbReference>
<proteinExistence type="predicted"/>
<keyword evidence="4" id="KW-0479">Metal-binding</keyword>
<dbReference type="Gene3D" id="3.10.120.10">
    <property type="entry name" value="Cytochrome b5-like heme/steroid binding domain"/>
    <property type="match status" value="1"/>
</dbReference>
<evidence type="ECO:0000256" key="4">
    <source>
        <dbReference type="ARBA" id="ARBA00022723"/>
    </source>
</evidence>
<dbReference type="GO" id="GO:0020037">
    <property type="term" value="F:heme binding"/>
    <property type="evidence" value="ECO:0007669"/>
    <property type="project" value="InterPro"/>
</dbReference>